<proteinExistence type="predicted"/>
<evidence type="ECO:0000313" key="3">
    <source>
        <dbReference type="Proteomes" id="UP000269945"/>
    </source>
</evidence>
<protein>
    <submittedName>
        <fullName evidence="2">Uncharacterized protein</fullName>
    </submittedName>
</protein>
<name>A0A9X9PZV0_GULGU</name>
<evidence type="ECO:0000256" key="1">
    <source>
        <dbReference type="SAM" id="MobiDB-lite"/>
    </source>
</evidence>
<dbReference type="EMBL" id="CYRY02012727">
    <property type="protein sequence ID" value="VCW83498.1"/>
    <property type="molecule type" value="Genomic_DNA"/>
</dbReference>
<dbReference type="Proteomes" id="UP000269945">
    <property type="component" value="Unassembled WGS sequence"/>
</dbReference>
<dbReference type="AlphaFoldDB" id="A0A9X9PZV0"/>
<organism evidence="2 3">
    <name type="scientific">Gulo gulo</name>
    <name type="common">Wolverine</name>
    <name type="synonym">Gluton</name>
    <dbReference type="NCBI Taxonomy" id="48420"/>
    <lineage>
        <taxon>Eukaryota</taxon>
        <taxon>Metazoa</taxon>
        <taxon>Chordata</taxon>
        <taxon>Craniata</taxon>
        <taxon>Vertebrata</taxon>
        <taxon>Euteleostomi</taxon>
        <taxon>Mammalia</taxon>
        <taxon>Eutheria</taxon>
        <taxon>Laurasiatheria</taxon>
        <taxon>Carnivora</taxon>
        <taxon>Caniformia</taxon>
        <taxon>Musteloidea</taxon>
        <taxon>Mustelidae</taxon>
        <taxon>Guloninae</taxon>
        <taxon>Gulo</taxon>
    </lineage>
</organism>
<sequence>MYLNINQYCPHRTFLSRFIFQNLLQISPFPSPHHCPLCVSPPCRVLHHSGLSQLPSLSGTLGQRDTRSSSNPRAHAVNWYQTPKSNSSNSSSMFIIINPQWFLNNSLAPGLITQAPRPSLDSMLRMRLLTPAHLLTAGSMLTQCSSPVRK</sequence>
<evidence type="ECO:0000313" key="2">
    <source>
        <dbReference type="EMBL" id="VCW83498.1"/>
    </source>
</evidence>
<accession>A0A9X9PZV0</accession>
<reference evidence="2 3" key="1">
    <citation type="submission" date="2018-10" db="EMBL/GenBank/DDBJ databases">
        <authorList>
            <person name="Ekblom R."/>
            <person name="Jareborg N."/>
        </authorList>
    </citation>
    <scope>NUCLEOTIDE SEQUENCE [LARGE SCALE GENOMIC DNA]</scope>
    <source>
        <tissue evidence="2">Muscle</tissue>
    </source>
</reference>
<gene>
    <name evidence="2" type="ORF">BN2614_LOCUS1</name>
</gene>
<feature type="region of interest" description="Disordered" evidence="1">
    <location>
        <begin position="56"/>
        <end position="76"/>
    </location>
</feature>
<comment type="caution">
    <text evidence="2">The sequence shown here is derived from an EMBL/GenBank/DDBJ whole genome shotgun (WGS) entry which is preliminary data.</text>
</comment>
<keyword evidence="3" id="KW-1185">Reference proteome</keyword>
<feature type="compositionally biased region" description="Polar residues" evidence="1">
    <location>
        <begin position="56"/>
        <end position="72"/>
    </location>
</feature>